<dbReference type="Proteomes" id="UP001060215">
    <property type="component" value="Chromosome 14"/>
</dbReference>
<proteinExistence type="predicted"/>
<keyword evidence="2" id="KW-1185">Reference proteome</keyword>
<comment type="caution">
    <text evidence="1">The sequence shown here is derived from an EMBL/GenBank/DDBJ whole genome shotgun (WGS) entry which is preliminary data.</text>
</comment>
<sequence length="282" mass="32559">MRGVEEEKLFTFLTIPLLSLSQKKKKKTMFEDSVSSIPAIWSSINSWFTPPVFFILLNVMIGIIYLTSKANQQHHHQNQNQHDDQQTHQHQQIRLERSPSVLQRLRSINLYSYRSREPNPSPPITTHFDPTPDSNTHYDPQQTHQSQTPETETQNDFQQTHFEQEEDEAPSLDEVYSMLKGHHVIRTKSDTKPTAGEMPEKLPAKMKKSASAKSVFPHFEEEDIVEARRPATVREGKARATEVDEEVDAKADDFINSFKNQLKLQKLESIKRNKQGMISRGV</sequence>
<gene>
    <name evidence="1" type="ORF">LOK49_LG13G02231</name>
</gene>
<reference evidence="1 2" key="1">
    <citation type="journal article" date="2022" name="Plant J.">
        <title>Chromosome-level genome of Camellia lanceoleosa provides a valuable resource for understanding genome evolution and self-incompatibility.</title>
        <authorList>
            <person name="Gong W."/>
            <person name="Xiao S."/>
            <person name="Wang L."/>
            <person name="Liao Z."/>
            <person name="Chang Y."/>
            <person name="Mo W."/>
            <person name="Hu G."/>
            <person name="Li W."/>
            <person name="Zhao G."/>
            <person name="Zhu H."/>
            <person name="Hu X."/>
            <person name="Ji K."/>
            <person name="Xiang X."/>
            <person name="Song Q."/>
            <person name="Yuan D."/>
            <person name="Jin S."/>
            <person name="Zhang L."/>
        </authorList>
    </citation>
    <scope>NUCLEOTIDE SEQUENCE [LARGE SCALE GENOMIC DNA]</scope>
    <source>
        <strain evidence="1">SQ_2022a</strain>
    </source>
</reference>
<evidence type="ECO:0000313" key="2">
    <source>
        <dbReference type="Proteomes" id="UP001060215"/>
    </source>
</evidence>
<accession>A0ACC0FK15</accession>
<protein>
    <submittedName>
        <fullName evidence="1">Pathogen-associated molecular patterns-induced protein A70</fullName>
    </submittedName>
</protein>
<name>A0ACC0FK15_9ERIC</name>
<organism evidence="1 2">
    <name type="scientific">Camellia lanceoleosa</name>
    <dbReference type="NCBI Taxonomy" id="1840588"/>
    <lineage>
        <taxon>Eukaryota</taxon>
        <taxon>Viridiplantae</taxon>
        <taxon>Streptophyta</taxon>
        <taxon>Embryophyta</taxon>
        <taxon>Tracheophyta</taxon>
        <taxon>Spermatophyta</taxon>
        <taxon>Magnoliopsida</taxon>
        <taxon>eudicotyledons</taxon>
        <taxon>Gunneridae</taxon>
        <taxon>Pentapetalae</taxon>
        <taxon>asterids</taxon>
        <taxon>Ericales</taxon>
        <taxon>Theaceae</taxon>
        <taxon>Camellia</taxon>
    </lineage>
</organism>
<dbReference type="EMBL" id="CM045771">
    <property type="protein sequence ID" value="KAI7988462.1"/>
    <property type="molecule type" value="Genomic_DNA"/>
</dbReference>
<evidence type="ECO:0000313" key="1">
    <source>
        <dbReference type="EMBL" id="KAI7988462.1"/>
    </source>
</evidence>